<dbReference type="InterPro" id="IPR015500">
    <property type="entry name" value="Peptidase_S8_subtilisin-rel"/>
</dbReference>
<reference evidence="9" key="1">
    <citation type="submission" date="2016-06" db="UniProtKB">
        <authorList>
            <consortium name="WormBaseParasite"/>
        </authorList>
    </citation>
    <scope>IDENTIFICATION</scope>
</reference>
<dbReference type="SUPFAM" id="SSF52743">
    <property type="entry name" value="Subtilisin-like"/>
    <property type="match status" value="1"/>
</dbReference>
<feature type="domain" description="Peptidase S8/S53" evidence="6">
    <location>
        <begin position="110"/>
        <end position="186"/>
    </location>
</feature>
<evidence type="ECO:0000256" key="2">
    <source>
        <dbReference type="ARBA" id="ARBA00022670"/>
    </source>
</evidence>
<evidence type="ECO:0000313" key="9">
    <source>
        <dbReference type="WBParaSite" id="OFLC_0000757001-mRNA-1"/>
    </source>
</evidence>
<dbReference type="EMBL" id="UZAJ01007995">
    <property type="protein sequence ID" value="VDO51631.1"/>
    <property type="molecule type" value="Genomic_DNA"/>
</dbReference>
<dbReference type="InterPro" id="IPR050131">
    <property type="entry name" value="Peptidase_S8_subtilisin-like"/>
</dbReference>
<reference evidence="7 8" key="2">
    <citation type="submission" date="2018-11" db="EMBL/GenBank/DDBJ databases">
        <authorList>
            <consortium name="Pathogen Informatics"/>
        </authorList>
    </citation>
    <scope>NUCLEOTIDE SEQUENCE [LARGE SCALE GENOMIC DNA]</scope>
</reference>
<dbReference type="InterPro" id="IPR036852">
    <property type="entry name" value="Peptidase_S8/S53_dom_sf"/>
</dbReference>
<evidence type="ECO:0000256" key="1">
    <source>
        <dbReference type="ARBA" id="ARBA00011073"/>
    </source>
</evidence>
<gene>
    <name evidence="7" type="ORF">OFLC_LOCUS7570</name>
</gene>
<dbReference type="Gene3D" id="3.40.50.200">
    <property type="entry name" value="Peptidase S8/S53 domain"/>
    <property type="match status" value="1"/>
</dbReference>
<dbReference type="PRINTS" id="PR00723">
    <property type="entry name" value="SUBTILISIN"/>
</dbReference>
<proteinExistence type="inferred from homology"/>
<dbReference type="STRING" id="387005.A0A183HJA9"/>
<dbReference type="InterPro" id="IPR022398">
    <property type="entry name" value="Peptidase_S8_His-AS"/>
</dbReference>
<dbReference type="Pfam" id="PF00082">
    <property type="entry name" value="Peptidase_S8"/>
    <property type="match status" value="1"/>
</dbReference>
<protein>
    <submittedName>
        <fullName evidence="9">Peptidase_S8 domain-containing protein</fullName>
    </submittedName>
</protein>
<evidence type="ECO:0000256" key="3">
    <source>
        <dbReference type="ARBA" id="ARBA00022801"/>
    </source>
</evidence>
<dbReference type="GO" id="GO:0005794">
    <property type="term" value="C:Golgi apparatus"/>
    <property type="evidence" value="ECO:0007669"/>
    <property type="project" value="TreeGrafter"/>
</dbReference>
<dbReference type="GO" id="GO:0004252">
    <property type="term" value="F:serine-type endopeptidase activity"/>
    <property type="evidence" value="ECO:0007669"/>
    <property type="project" value="InterPro"/>
</dbReference>
<keyword evidence="3" id="KW-0378">Hydrolase</keyword>
<evidence type="ECO:0000313" key="7">
    <source>
        <dbReference type="EMBL" id="VDO51631.1"/>
    </source>
</evidence>
<keyword evidence="8" id="KW-1185">Reference proteome</keyword>
<dbReference type="GO" id="GO:0006508">
    <property type="term" value="P:proteolysis"/>
    <property type="evidence" value="ECO:0007669"/>
    <property type="project" value="UniProtKB-KW"/>
</dbReference>
<organism evidence="9">
    <name type="scientific">Onchocerca flexuosa</name>
    <dbReference type="NCBI Taxonomy" id="387005"/>
    <lineage>
        <taxon>Eukaryota</taxon>
        <taxon>Metazoa</taxon>
        <taxon>Ecdysozoa</taxon>
        <taxon>Nematoda</taxon>
        <taxon>Chromadorea</taxon>
        <taxon>Rhabditida</taxon>
        <taxon>Spirurina</taxon>
        <taxon>Spiruromorpha</taxon>
        <taxon>Filarioidea</taxon>
        <taxon>Onchocercidae</taxon>
        <taxon>Onchocerca</taxon>
    </lineage>
</organism>
<keyword evidence="4" id="KW-0720">Serine protease</keyword>
<dbReference type="PROSITE" id="PS00137">
    <property type="entry name" value="SUBTILASE_HIS"/>
    <property type="match status" value="1"/>
</dbReference>
<evidence type="ECO:0000259" key="6">
    <source>
        <dbReference type="Pfam" id="PF00082"/>
    </source>
</evidence>
<evidence type="ECO:0000256" key="4">
    <source>
        <dbReference type="ARBA" id="ARBA00022825"/>
    </source>
</evidence>
<keyword evidence="2" id="KW-0645">Protease</keyword>
<dbReference type="PROSITE" id="PS51892">
    <property type="entry name" value="SUBTILASE"/>
    <property type="match status" value="1"/>
</dbReference>
<dbReference type="PANTHER" id="PTHR43806:SF7">
    <property type="entry name" value="MEMBRANE-BOUND TRANSCRIPTION FACTOR SITE-1 PROTEASE"/>
    <property type="match status" value="1"/>
</dbReference>
<name>A0A183HJA9_9BILA</name>
<comment type="similarity">
    <text evidence="1 5">Belongs to the peptidase S8 family.</text>
</comment>
<dbReference type="InterPro" id="IPR000209">
    <property type="entry name" value="Peptidase_S8/S53_dom"/>
</dbReference>
<sequence length="188" mass="21329">YIVTYDGYYKTDIRYSILKKTAKITINIEPRPILLSDFDVVEVSACNSTIFVESLQRSIHIRRVTSNNRFTAASPKKQLLTRRRHSGGTEIRHVTKLLDIDKLWNMGYRGQGVKVAVFDTGLGEHHPHFRQIVERTDWTNEQTADDGLGHGTFVAGLIASSDQKCDGFAPAASIYVYKVFTKKQVSFF</sequence>
<evidence type="ECO:0000313" key="8">
    <source>
        <dbReference type="Proteomes" id="UP000267606"/>
    </source>
</evidence>
<dbReference type="Proteomes" id="UP000267606">
    <property type="component" value="Unassembled WGS sequence"/>
</dbReference>
<dbReference type="PANTHER" id="PTHR43806">
    <property type="entry name" value="PEPTIDASE S8"/>
    <property type="match status" value="1"/>
</dbReference>
<accession>A0A183HJA9</accession>
<dbReference type="WBParaSite" id="OFLC_0000757001-mRNA-1">
    <property type="protein sequence ID" value="OFLC_0000757001-mRNA-1"/>
    <property type="gene ID" value="OFLC_0000757001"/>
</dbReference>
<evidence type="ECO:0000256" key="5">
    <source>
        <dbReference type="PROSITE-ProRule" id="PRU01240"/>
    </source>
</evidence>
<dbReference type="AlphaFoldDB" id="A0A183HJA9"/>
<comment type="caution">
    <text evidence="5">Lacks conserved residue(s) required for the propagation of feature annotation.</text>
</comment>